<proteinExistence type="predicted"/>
<keyword evidence="2" id="KW-1185">Reference proteome</keyword>
<gene>
    <name evidence="1" type="ORF">JIN85_01135</name>
</gene>
<reference evidence="1" key="1">
    <citation type="submission" date="2021-01" db="EMBL/GenBank/DDBJ databases">
        <title>Modified the classification status of verrucomicrobia.</title>
        <authorList>
            <person name="Feng X."/>
        </authorList>
    </citation>
    <scope>NUCLEOTIDE SEQUENCE</scope>
    <source>
        <strain evidence="1">KCTC 22041</strain>
    </source>
</reference>
<accession>A0A934S590</accession>
<comment type="caution">
    <text evidence="1">The sequence shown here is derived from an EMBL/GenBank/DDBJ whole genome shotgun (WGS) entry which is preliminary data.</text>
</comment>
<dbReference type="Proteomes" id="UP000603141">
    <property type="component" value="Unassembled WGS sequence"/>
</dbReference>
<evidence type="ECO:0000313" key="1">
    <source>
        <dbReference type="EMBL" id="MBK1880996.1"/>
    </source>
</evidence>
<dbReference type="AlphaFoldDB" id="A0A934S590"/>
<dbReference type="RefSeq" id="WP_200266731.1">
    <property type="nucleotide sequence ID" value="NZ_JAENIJ010000001.1"/>
</dbReference>
<sequence length="92" mass="11171">MLSHNLTLLFELVTQCAEEIGNEVETRGKHRRQRTLKNREGHPYQQANNYINQVFQRATQRTFRFLRWLRTRLYQEAPWSKALARLTHIWTC</sequence>
<name>A0A934S590_9BACT</name>
<dbReference type="EMBL" id="JAENIJ010000001">
    <property type="protein sequence ID" value="MBK1880996.1"/>
    <property type="molecule type" value="Genomic_DNA"/>
</dbReference>
<protein>
    <submittedName>
        <fullName evidence="1">Uncharacterized protein</fullName>
    </submittedName>
</protein>
<evidence type="ECO:0000313" key="2">
    <source>
        <dbReference type="Proteomes" id="UP000603141"/>
    </source>
</evidence>
<organism evidence="1 2">
    <name type="scientific">Luteolibacter pohnpeiensis</name>
    <dbReference type="NCBI Taxonomy" id="454153"/>
    <lineage>
        <taxon>Bacteria</taxon>
        <taxon>Pseudomonadati</taxon>
        <taxon>Verrucomicrobiota</taxon>
        <taxon>Verrucomicrobiia</taxon>
        <taxon>Verrucomicrobiales</taxon>
        <taxon>Verrucomicrobiaceae</taxon>
        <taxon>Luteolibacter</taxon>
    </lineage>
</organism>